<dbReference type="Ensembl" id="ENSPNAT00000014003.2">
    <property type="protein sequence ID" value="ENSPNAP00000022905.1"/>
    <property type="gene ID" value="ENSPNAG00000007453.2"/>
</dbReference>
<dbReference type="GeneTree" id="ENSGT00940000165599"/>
<name>A0A3B4DHD3_PYGNA</name>
<dbReference type="GO" id="GO:0016020">
    <property type="term" value="C:membrane"/>
    <property type="evidence" value="ECO:0007669"/>
    <property type="project" value="TreeGrafter"/>
</dbReference>
<dbReference type="PROSITE" id="PS51019">
    <property type="entry name" value="REELIN"/>
    <property type="match status" value="1"/>
</dbReference>
<protein>
    <recommendedName>
        <fullName evidence="2">Reelin domain-containing protein</fullName>
    </recommendedName>
</protein>
<dbReference type="InterPro" id="IPR051237">
    <property type="entry name" value="Ferric-chelate_Red/DefProt"/>
</dbReference>
<proteinExistence type="predicted"/>
<dbReference type="CDD" id="cd08544">
    <property type="entry name" value="Reeler"/>
    <property type="match status" value="1"/>
</dbReference>
<accession>A0A3B4DHD3</accession>
<reference evidence="3" key="3">
    <citation type="submission" date="2025-09" db="UniProtKB">
        <authorList>
            <consortium name="Ensembl"/>
        </authorList>
    </citation>
    <scope>IDENTIFICATION</scope>
</reference>
<reference evidence="3" key="2">
    <citation type="submission" date="2025-08" db="UniProtKB">
        <authorList>
            <consortium name="Ensembl"/>
        </authorList>
    </citation>
    <scope>IDENTIFICATION</scope>
</reference>
<dbReference type="GeneID" id="108430391"/>
<dbReference type="Proteomes" id="UP001501920">
    <property type="component" value="Chromosome 23"/>
</dbReference>
<evidence type="ECO:0000313" key="4">
    <source>
        <dbReference type="Proteomes" id="UP001501920"/>
    </source>
</evidence>
<evidence type="ECO:0000313" key="3">
    <source>
        <dbReference type="Ensembl" id="ENSPNAP00000022905.1"/>
    </source>
</evidence>
<dbReference type="PANTHER" id="PTHR45828:SF32">
    <property type="entry name" value="SI:DKEY-251I10.2"/>
    <property type="match status" value="1"/>
</dbReference>
<dbReference type="OrthoDB" id="6418377at2759"/>
<dbReference type="Gene3D" id="2.60.40.4060">
    <property type="entry name" value="Reeler domain"/>
    <property type="match status" value="1"/>
</dbReference>
<dbReference type="STRING" id="42514.ENSPNAP00000022905"/>
<feature type="domain" description="Reelin" evidence="2">
    <location>
        <begin position="14"/>
        <end position="178"/>
    </location>
</feature>
<organism evidence="3 4">
    <name type="scientific">Pygocentrus nattereri</name>
    <name type="common">Red-bellied piranha</name>
    <dbReference type="NCBI Taxonomy" id="42514"/>
    <lineage>
        <taxon>Eukaryota</taxon>
        <taxon>Metazoa</taxon>
        <taxon>Chordata</taxon>
        <taxon>Craniata</taxon>
        <taxon>Vertebrata</taxon>
        <taxon>Euteleostomi</taxon>
        <taxon>Actinopterygii</taxon>
        <taxon>Neopterygii</taxon>
        <taxon>Teleostei</taxon>
        <taxon>Ostariophysi</taxon>
        <taxon>Characiformes</taxon>
        <taxon>Characoidei</taxon>
        <taxon>Pygocentrus</taxon>
    </lineage>
</organism>
<feature type="signal peptide" evidence="1">
    <location>
        <begin position="1"/>
        <end position="19"/>
    </location>
</feature>
<feature type="chain" id="PRO_5017395634" description="Reelin domain-containing protein" evidence="1">
    <location>
        <begin position="20"/>
        <end position="193"/>
    </location>
</feature>
<dbReference type="OMA" id="WINVRSN"/>
<dbReference type="InterPro" id="IPR002861">
    <property type="entry name" value="Reeler_dom"/>
</dbReference>
<evidence type="ECO:0000259" key="2">
    <source>
        <dbReference type="PROSITE" id="PS51019"/>
    </source>
</evidence>
<sequence length="193" mass="20423">MNAVFFGVFWLQAVTPVLGFPTGAPASVCESMKPQHSGVQPQPNQPPYIIETSNSTFQSGQPLTVIIKGPDYAGVLLEARSGSSTNALGSWGSPPAHTKHLGCSGNSHGAITHSNTNMKNNLTVYTWMPPETSDSIYFMATVAKGQTVYWLNVKSATLTRDGVVDTGSAADPKMASAPVLLLLTLLASTLFHC</sequence>
<dbReference type="Pfam" id="PF02014">
    <property type="entry name" value="Reeler"/>
    <property type="match status" value="1"/>
</dbReference>
<keyword evidence="4" id="KW-1185">Reference proteome</keyword>
<dbReference type="InterPro" id="IPR042307">
    <property type="entry name" value="Reeler_sf"/>
</dbReference>
<evidence type="ECO:0000256" key="1">
    <source>
        <dbReference type="SAM" id="SignalP"/>
    </source>
</evidence>
<dbReference type="AlphaFoldDB" id="A0A3B4DHD3"/>
<dbReference type="RefSeq" id="XP_017558345.1">
    <property type="nucleotide sequence ID" value="XM_017702856.2"/>
</dbReference>
<dbReference type="PANTHER" id="PTHR45828">
    <property type="entry name" value="CYTOCHROME B561/FERRIC REDUCTASE TRANSMEMBRANE"/>
    <property type="match status" value="1"/>
</dbReference>
<keyword evidence="1" id="KW-0732">Signal</keyword>
<reference evidence="3 4" key="1">
    <citation type="submission" date="2020-10" db="EMBL/GenBank/DDBJ databases">
        <title>Pygocentrus nattereri (red-bellied piranha) genome, fPygNat1, primary haplotype.</title>
        <authorList>
            <person name="Myers G."/>
            <person name="Meyer A."/>
            <person name="Karagic N."/>
            <person name="Pippel M."/>
            <person name="Winkler S."/>
            <person name="Tracey A."/>
            <person name="Wood J."/>
            <person name="Formenti G."/>
            <person name="Howe K."/>
            <person name="Fedrigo O."/>
            <person name="Jarvis E.D."/>
        </authorList>
    </citation>
    <scope>NUCLEOTIDE SEQUENCE [LARGE SCALE GENOMIC DNA]</scope>
</reference>